<evidence type="ECO:0000313" key="1">
    <source>
        <dbReference type="EMBL" id="EAT86840.1"/>
    </source>
</evidence>
<organism evidence="1 2">
    <name type="scientific">Phaeosphaeria nodorum (strain SN15 / ATCC MYA-4574 / FGSC 10173)</name>
    <name type="common">Glume blotch fungus</name>
    <name type="synonym">Parastagonospora nodorum</name>
    <dbReference type="NCBI Taxonomy" id="321614"/>
    <lineage>
        <taxon>Eukaryota</taxon>
        <taxon>Fungi</taxon>
        <taxon>Dikarya</taxon>
        <taxon>Ascomycota</taxon>
        <taxon>Pezizomycotina</taxon>
        <taxon>Dothideomycetes</taxon>
        <taxon>Pleosporomycetidae</taxon>
        <taxon>Pleosporales</taxon>
        <taxon>Pleosporineae</taxon>
        <taxon>Phaeosphaeriaceae</taxon>
        <taxon>Parastagonospora</taxon>
    </lineage>
</organism>
<dbReference type="AlphaFoldDB" id="Q0UR38"/>
<dbReference type="EMBL" id="CH445332">
    <property type="protein sequence ID" value="EAT86840.1"/>
    <property type="molecule type" value="Genomic_DNA"/>
</dbReference>
<reference evidence="2" key="1">
    <citation type="journal article" date="2007" name="Plant Cell">
        <title>Dothideomycete-plant interactions illuminated by genome sequencing and EST analysis of the wheat pathogen Stagonospora nodorum.</title>
        <authorList>
            <person name="Hane J.K."/>
            <person name="Lowe R.G."/>
            <person name="Solomon P.S."/>
            <person name="Tan K.C."/>
            <person name="Schoch C.L."/>
            <person name="Spatafora J.W."/>
            <person name="Crous P.W."/>
            <person name="Kodira C."/>
            <person name="Birren B.W."/>
            <person name="Galagan J.E."/>
            <person name="Torriani S.F."/>
            <person name="McDonald B.A."/>
            <person name="Oliver R.P."/>
        </authorList>
    </citation>
    <scope>NUCLEOTIDE SEQUENCE [LARGE SCALE GENOMIC DNA]</scope>
    <source>
        <strain evidence="2">SN15 / ATCC MYA-4574 / FGSC 10173</strain>
    </source>
</reference>
<gene>
    <name evidence="1" type="ORF">SNOG_05776</name>
</gene>
<protein>
    <submittedName>
        <fullName evidence="1">Uncharacterized protein</fullName>
    </submittedName>
</protein>
<sequence>MSGLESIQRGSALDDSARLEVRGAVGMPSRPLNMCQKE</sequence>
<dbReference type="GeneID" id="5973049"/>
<accession>Q0UR38</accession>
<proteinExistence type="predicted"/>
<dbReference type="KEGG" id="pno:SNOG_05776"/>
<dbReference type="Proteomes" id="UP000001055">
    <property type="component" value="Unassembled WGS sequence"/>
</dbReference>
<evidence type="ECO:0000313" key="2">
    <source>
        <dbReference type="Proteomes" id="UP000001055"/>
    </source>
</evidence>
<name>Q0UR38_PHANO</name>
<dbReference type="RefSeq" id="XP_001796172.1">
    <property type="nucleotide sequence ID" value="XM_001796120.1"/>
</dbReference>
<dbReference type="InParanoid" id="Q0UR38"/>